<dbReference type="Gene3D" id="3.40.1350.10">
    <property type="match status" value="1"/>
</dbReference>
<gene>
    <name evidence="2" type="ordered locus">Turpa_4158</name>
</gene>
<accession>I4BBY4</accession>
<dbReference type="EMBL" id="CP002959">
    <property type="protein sequence ID" value="AFM14791.1"/>
    <property type="molecule type" value="Genomic_DNA"/>
</dbReference>
<dbReference type="InterPro" id="IPR011335">
    <property type="entry name" value="Restrct_endonuc-II-like"/>
</dbReference>
<dbReference type="HOGENOM" id="CLU_2037066_0_0_12"/>
<evidence type="ECO:0000256" key="1">
    <source>
        <dbReference type="ARBA" id="ARBA00006738"/>
    </source>
</evidence>
<evidence type="ECO:0000313" key="2">
    <source>
        <dbReference type="EMBL" id="AFM14791.1"/>
    </source>
</evidence>
<dbReference type="Proteomes" id="UP000006048">
    <property type="component" value="Chromosome"/>
</dbReference>
<proteinExistence type="inferred from homology"/>
<dbReference type="Pfam" id="PF02021">
    <property type="entry name" value="UPF0102"/>
    <property type="match status" value="1"/>
</dbReference>
<name>I4BBY4_TURPD</name>
<dbReference type="PANTHER" id="PTHR34039">
    <property type="entry name" value="UPF0102 PROTEIN YRAN"/>
    <property type="match status" value="1"/>
</dbReference>
<dbReference type="GO" id="GO:0003676">
    <property type="term" value="F:nucleic acid binding"/>
    <property type="evidence" value="ECO:0007669"/>
    <property type="project" value="InterPro"/>
</dbReference>
<dbReference type="KEGG" id="tpx:Turpa_4158"/>
<comment type="similarity">
    <text evidence="1">Belongs to the UPF0102 family.</text>
</comment>
<protein>
    <submittedName>
        <fullName evidence="2">Uncharacterized protein family UPF0102</fullName>
    </submittedName>
</protein>
<dbReference type="AlphaFoldDB" id="I4BBY4"/>
<evidence type="ECO:0000313" key="3">
    <source>
        <dbReference type="Proteomes" id="UP000006048"/>
    </source>
</evidence>
<dbReference type="SUPFAM" id="SSF52980">
    <property type="entry name" value="Restriction endonuclease-like"/>
    <property type="match status" value="1"/>
</dbReference>
<dbReference type="PANTHER" id="PTHR34039:SF1">
    <property type="entry name" value="UPF0102 PROTEIN YRAN"/>
    <property type="match status" value="1"/>
</dbReference>
<dbReference type="InterPro" id="IPR011856">
    <property type="entry name" value="tRNA_endonuc-like_dom_sf"/>
</dbReference>
<dbReference type="STRING" id="869212.Turpa_4158"/>
<dbReference type="InterPro" id="IPR003509">
    <property type="entry name" value="UPF0102_YraN-like"/>
</dbReference>
<organism evidence="2 3">
    <name type="scientific">Turneriella parva (strain ATCC BAA-1111 / DSM 21527 / NCTC 11395 / H)</name>
    <name type="common">Leptospira parva</name>
    <dbReference type="NCBI Taxonomy" id="869212"/>
    <lineage>
        <taxon>Bacteria</taxon>
        <taxon>Pseudomonadati</taxon>
        <taxon>Spirochaetota</taxon>
        <taxon>Spirochaetia</taxon>
        <taxon>Leptospirales</taxon>
        <taxon>Leptospiraceae</taxon>
        <taxon>Turneriella</taxon>
    </lineage>
</organism>
<sequence>MVSGAWQAAKLGAVNAEENIAARFLRLAGYQVLSRNDRRFAAEIDLLVRSTDGSELCIVEIKRRRQHAGYPLISETQRERLVSAAGAIMQEIGVYTNVRLLLMVVDAERESAEIIGDISLA</sequence>
<keyword evidence="3" id="KW-1185">Reference proteome</keyword>
<reference evidence="2 3" key="1">
    <citation type="submission" date="2012-06" db="EMBL/GenBank/DDBJ databases">
        <title>The complete chromosome of genome of Turneriella parva DSM 21527.</title>
        <authorList>
            <consortium name="US DOE Joint Genome Institute (JGI-PGF)"/>
            <person name="Lucas S."/>
            <person name="Han J."/>
            <person name="Lapidus A."/>
            <person name="Bruce D."/>
            <person name="Goodwin L."/>
            <person name="Pitluck S."/>
            <person name="Peters L."/>
            <person name="Kyrpides N."/>
            <person name="Mavromatis K."/>
            <person name="Ivanova N."/>
            <person name="Mikhailova N."/>
            <person name="Chertkov O."/>
            <person name="Detter J.C."/>
            <person name="Tapia R."/>
            <person name="Han C."/>
            <person name="Land M."/>
            <person name="Hauser L."/>
            <person name="Markowitz V."/>
            <person name="Cheng J.-F."/>
            <person name="Hugenholtz P."/>
            <person name="Woyke T."/>
            <person name="Wu D."/>
            <person name="Gronow S."/>
            <person name="Wellnitz S."/>
            <person name="Brambilla E."/>
            <person name="Klenk H.-P."/>
            <person name="Eisen J.A."/>
        </authorList>
    </citation>
    <scope>NUCLEOTIDE SEQUENCE [LARGE SCALE GENOMIC DNA]</scope>
    <source>
        <strain evidence="3">ATCC BAA-1111 / DSM 21527 / NCTC 11395 / H</strain>
    </source>
</reference>